<name>A0A8H6HCM1_9AGAR</name>
<sequence length="194" mass="21203">MACPTLSTDKASGRVIQRGYNIYVNNRQLSKDSPDGLSMKQRADAIIAGTYNPPAMVNLLTAEDWGHAEENAMIFFQSEPETVSHAVLQQSMDRLRNETQTAMSGMAAHIISSLRPNAPAPTTPYAPHQVSAPYGPPYGQPTYSAPPENPLSPPVPTPASDIRDMFQLLTKRLDGIEQYQINTRSKATSGEGFR</sequence>
<dbReference type="AlphaFoldDB" id="A0A8H6HCM1"/>
<feature type="region of interest" description="Disordered" evidence="1">
    <location>
        <begin position="119"/>
        <end position="159"/>
    </location>
</feature>
<feature type="compositionally biased region" description="Pro residues" evidence="1">
    <location>
        <begin position="147"/>
        <end position="157"/>
    </location>
</feature>
<accession>A0A8H6HCM1</accession>
<gene>
    <name evidence="2" type="ORF">DFP72DRAFT_1079606</name>
</gene>
<dbReference type="Proteomes" id="UP000521943">
    <property type="component" value="Unassembled WGS sequence"/>
</dbReference>
<organism evidence="2 3">
    <name type="scientific">Ephemerocybe angulata</name>
    <dbReference type="NCBI Taxonomy" id="980116"/>
    <lineage>
        <taxon>Eukaryota</taxon>
        <taxon>Fungi</taxon>
        <taxon>Dikarya</taxon>
        <taxon>Basidiomycota</taxon>
        <taxon>Agaricomycotina</taxon>
        <taxon>Agaricomycetes</taxon>
        <taxon>Agaricomycetidae</taxon>
        <taxon>Agaricales</taxon>
        <taxon>Agaricineae</taxon>
        <taxon>Psathyrellaceae</taxon>
        <taxon>Ephemerocybe</taxon>
    </lineage>
</organism>
<evidence type="ECO:0000313" key="2">
    <source>
        <dbReference type="EMBL" id="KAF6743786.1"/>
    </source>
</evidence>
<proteinExistence type="predicted"/>
<reference evidence="2 3" key="1">
    <citation type="submission" date="2020-07" db="EMBL/GenBank/DDBJ databases">
        <title>Comparative genomics of pyrophilous fungi reveals a link between fire events and developmental genes.</title>
        <authorList>
            <consortium name="DOE Joint Genome Institute"/>
            <person name="Steindorff A.S."/>
            <person name="Carver A."/>
            <person name="Calhoun S."/>
            <person name="Stillman K."/>
            <person name="Liu H."/>
            <person name="Lipzen A."/>
            <person name="Pangilinan J."/>
            <person name="Labutti K."/>
            <person name="Bruns T.D."/>
            <person name="Grigoriev I.V."/>
        </authorList>
    </citation>
    <scope>NUCLEOTIDE SEQUENCE [LARGE SCALE GENOMIC DNA]</scope>
    <source>
        <strain evidence="2 3">CBS 144469</strain>
    </source>
</reference>
<comment type="caution">
    <text evidence="2">The sequence shown here is derived from an EMBL/GenBank/DDBJ whole genome shotgun (WGS) entry which is preliminary data.</text>
</comment>
<keyword evidence="3" id="KW-1185">Reference proteome</keyword>
<dbReference type="EMBL" id="JACGCI010000136">
    <property type="protein sequence ID" value="KAF6743786.1"/>
    <property type="molecule type" value="Genomic_DNA"/>
</dbReference>
<evidence type="ECO:0000256" key="1">
    <source>
        <dbReference type="SAM" id="MobiDB-lite"/>
    </source>
</evidence>
<protein>
    <submittedName>
        <fullName evidence="2">Uncharacterized protein</fullName>
    </submittedName>
</protein>
<evidence type="ECO:0000313" key="3">
    <source>
        <dbReference type="Proteomes" id="UP000521943"/>
    </source>
</evidence>